<keyword evidence="4" id="KW-0045">Antibiotic biosynthesis</keyword>
<feature type="compositionally biased region" description="Basic residues" evidence="5">
    <location>
        <begin position="1444"/>
        <end position="1459"/>
    </location>
</feature>
<dbReference type="Gene3D" id="3.40.47.10">
    <property type="match status" value="1"/>
</dbReference>
<feature type="chain" id="PRO_5046496284" description="Polyketide synthase" evidence="6">
    <location>
        <begin position="24"/>
        <end position="1755"/>
    </location>
</feature>
<dbReference type="InterPro" id="IPR016035">
    <property type="entry name" value="Acyl_Trfase/lysoPLipase"/>
</dbReference>
<feature type="region of interest" description="Disordered" evidence="5">
    <location>
        <begin position="1413"/>
        <end position="1497"/>
    </location>
</feature>
<dbReference type="PANTHER" id="PTHR43775">
    <property type="entry name" value="FATTY ACID SYNTHASE"/>
    <property type="match status" value="1"/>
</dbReference>
<dbReference type="InterPro" id="IPR023210">
    <property type="entry name" value="NADP_OxRdtase_dom"/>
</dbReference>
<feature type="compositionally biased region" description="Low complexity" evidence="5">
    <location>
        <begin position="1014"/>
        <end position="1054"/>
    </location>
</feature>
<evidence type="ECO:0000259" key="7">
    <source>
        <dbReference type="PROSITE" id="PS50075"/>
    </source>
</evidence>
<dbReference type="InterPro" id="IPR036736">
    <property type="entry name" value="ACP-like_sf"/>
</dbReference>
<feature type="region of interest" description="Disordered" evidence="5">
    <location>
        <begin position="861"/>
        <end position="1070"/>
    </location>
</feature>
<dbReference type="InterPro" id="IPR014031">
    <property type="entry name" value="Ketoacyl_synth_C"/>
</dbReference>
<evidence type="ECO:0000256" key="3">
    <source>
        <dbReference type="ARBA" id="ARBA00022679"/>
    </source>
</evidence>
<feature type="region of interest" description="Disordered" evidence="5">
    <location>
        <begin position="780"/>
        <end position="836"/>
    </location>
</feature>
<dbReference type="CDD" id="cd02440">
    <property type="entry name" value="AdoMet_MTases"/>
    <property type="match status" value="1"/>
</dbReference>
<dbReference type="Gene3D" id="3.40.50.150">
    <property type="entry name" value="Vaccinia Virus protein VP39"/>
    <property type="match status" value="1"/>
</dbReference>
<dbReference type="InterPro" id="IPR020471">
    <property type="entry name" value="AKR"/>
</dbReference>
<dbReference type="Pfam" id="PF16197">
    <property type="entry name" value="KAsynt_C_assoc"/>
    <property type="match status" value="1"/>
</dbReference>
<keyword evidence="6" id="KW-0732">Signal</keyword>
<dbReference type="SUPFAM" id="SSF52151">
    <property type="entry name" value="FabD/lysophospholipase-like"/>
    <property type="match status" value="1"/>
</dbReference>
<evidence type="ECO:0000256" key="1">
    <source>
        <dbReference type="ARBA" id="ARBA00022450"/>
    </source>
</evidence>
<dbReference type="SUPFAM" id="SSF51430">
    <property type="entry name" value="NAD(P)-linked oxidoreductase"/>
    <property type="match status" value="1"/>
</dbReference>
<dbReference type="PANTHER" id="PTHR43775:SF37">
    <property type="entry name" value="SI:DKEY-61P9.11"/>
    <property type="match status" value="1"/>
</dbReference>
<dbReference type="SUPFAM" id="SSF47336">
    <property type="entry name" value="ACP-like"/>
    <property type="match status" value="1"/>
</dbReference>
<keyword evidence="2" id="KW-0597">Phosphoprotein</keyword>
<feature type="compositionally biased region" description="Basic residues" evidence="5">
    <location>
        <begin position="1323"/>
        <end position="1346"/>
    </location>
</feature>
<sequence>MTVQTACSTALVAVHLAVRSLLAGDCDVALAGAAAVHVPDKKSQYTHGGIISARGQCRTFDASADGTVGGDGVGIVVLKRLADAEADGDHVLAVLRGTAVNNDGAARVGYTAPGAEGQAAVVREAQLVAGTHAGTIGYVEAHGTATPLGDPIELAALTRAFRQDTELTGYCWIGSVKTNIGHTDAAAGAAGLIKTILALRHRSIPPSLHFTEPNPQFDLAASPFKVATRLTPWDAPDGPRRAAVSAFGIGGTNAHAVLEEAPPRPPATRPAAPEQLLVLSAGSPEALDAAAHRLADRLRTTGPDTELADVAWTLQTGRREHPYRAVAVVRGPDDAVRALTDPAAGRLTVSAAAPVEGRPTAFLFSGAPGRQPDLSRYAAEPAYREAVDACIEAAGLTAAARDEVLHGRPAADSDAAAVAAFAREYATAMTWIRWGVRPDAVLGSGPGTPAAMAVAKVLPLAGALRLALGHARSGDAAAWAAPMGRTALHPPKVPVFSPAAGRRLTDREAVDPGEWARAALRPDPGPTRRALADLLADPRRVLLEVSPDRALLAVARTLPHEGDTDRLLFPEDGGDGHAAALATLGRLWLGGAAVRWRHVHGGTRRSLTPLPTYPFQRERFVVEPAERAPAPTARAGEPPTEPAPAGREDVLATLLRLYAELLGLPDVGPDDDFFDLGGDSLVAARLAERVREVYPVDIDGLTVYEAAAPRRTRRGRRGTAGRLTAPTPPDSRGIHGTQNRTAAPARPPPRAPPGRTRPLRLPARAGGAAGEYLLWSTNCPTSRSGASSTPAGPRAAPSPPTRTSRRWWTTWSPTSPSTARRSSSATASAPSWPTRPPAPCAGWAARSRATCCCLLLQTAAHRRRRPARRTAAHPVRRRAGRRRREALGPAPRPGADRPPGAPAGPRPAPRRPHRPGDVPPRPRAAAGRARHAGPRHRGGGGTRPRRMGRAPGAHHGRHPPARRPLPLPRRPRAAAGRRPGRGPPHHRTDGRHRAMRHMTFADAADCGSPPTRWAPSTSAPPGAAAPNAPRPCGSWTASPRPAAPSSTPPTATTTGRRRRSSASSSPPARDRFTLATKFSFGWGKESSGVLTTGNARGNMIRSLEGSLRRLGTDHIDLYWVHFPDTVTPVEEIVAGLDDLVRAGKIRYAGLSNFAAWQVSRAVTLAELHGRAPVAGIQTEYSLVERTADRELLPMAEELGLGVAQWGPLGGGLLTGKYRRDSAGRLTDWERPRHAPRVRRAAHGRPRRGPRRRPGDRRPARPGRRRLGQLQGPGGRYGPRPGHRPAHRRTARRLSGRPRPDPRRRAPPASRRGQRRAPGLPARPRARRPRQPAGRRRHPLRRARRSTTHVNELAGVWGLVSFHTLDERGEAGPGPLGDHPTGLLFYSEDGHVAVHMMPAGGPPEYLSYAGTWRREGRPRRAHPHRRRPGRLDRHRADPAAGTGRRPPHPHRQLALHRRPARPGLAAAGPRRRRTPQPPYRRPDMTDRPAWTPQEIDPDRPSVARMYDYYVGGEHNLDSDRRTARTALDALPGLDIAIRSNRAFLRRAVHTVAGRGVTQFLDIGSGIPTPDGGNVHDVARRVHPGARVVYVDHDPVAVGRGRELLADDPAATAVAGDFLKPLDILGHPEVREHIDLDRPVGLLLVAVLHFIEDKDDPWEKVAQLRDALAPGSHLILSHAYVEAAPEAGPSSEQLQDVYRAFGAQLQNRGPAVTGRFFEGFRLLEPGLTGMADWRPDAATENGHPMNRSGVVGVAVKD</sequence>
<evidence type="ECO:0008006" key="11">
    <source>
        <dbReference type="Google" id="ProtNLM"/>
    </source>
</evidence>
<dbReference type="InterPro" id="IPR024311">
    <property type="entry name" value="Lipocalin-like"/>
</dbReference>
<feature type="compositionally biased region" description="Basic residues" evidence="5">
    <location>
        <begin position="1233"/>
        <end position="1266"/>
    </location>
</feature>
<dbReference type="InterPro" id="IPR029063">
    <property type="entry name" value="SAM-dependent_MTases_sf"/>
</dbReference>
<dbReference type="Gene3D" id="3.40.50.1820">
    <property type="entry name" value="alpha/beta hydrolase"/>
    <property type="match status" value="1"/>
</dbReference>
<evidence type="ECO:0000259" key="8">
    <source>
        <dbReference type="PROSITE" id="PS52004"/>
    </source>
</evidence>
<dbReference type="Pfam" id="PF00248">
    <property type="entry name" value="Aldo_ket_red"/>
    <property type="match status" value="1"/>
</dbReference>
<dbReference type="InterPro" id="IPR006764">
    <property type="entry name" value="SAM_dep_MeTrfase_SAV2177_type"/>
</dbReference>
<keyword evidence="1" id="KW-0596">Phosphopantetheine</keyword>
<dbReference type="Pfam" id="PF00109">
    <property type="entry name" value="ketoacyl-synt"/>
    <property type="match status" value="1"/>
</dbReference>
<dbReference type="InterPro" id="IPR009081">
    <property type="entry name" value="PP-bd_ACP"/>
</dbReference>
<dbReference type="InterPro" id="IPR032821">
    <property type="entry name" value="PKS_assoc"/>
</dbReference>
<dbReference type="InterPro" id="IPR036812">
    <property type="entry name" value="NAD(P)_OxRdtase_dom_sf"/>
</dbReference>
<feature type="region of interest" description="Disordered" evidence="5">
    <location>
        <begin position="1224"/>
        <end position="1346"/>
    </location>
</feature>
<dbReference type="InterPro" id="IPR014043">
    <property type="entry name" value="Acyl_transferase_dom"/>
</dbReference>
<feature type="region of interest" description="Disordered" evidence="5">
    <location>
        <begin position="709"/>
        <end position="762"/>
    </location>
</feature>
<dbReference type="PROSITE" id="PS00012">
    <property type="entry name" value="PHOSPHOPANTETHEINE"/>
    <property type="match status" value="1"/>
</dbReference>
<feature type="domain" description="Ketosynthase family 3 (KS3)" evidence="8">
    <location>
        <begin position="1"/>
        <end position="260"/>
    </location>
</feature>
<dbReference type="InterPro" id="IPR050091">
    <property type="entry name" value="PKS_NRPS_Biosynth_Enz"/>
</dbReference>
<dbReference type="InterPro" id="IPR006162">
    <property type="entry name" value="Ppantetheine_attach_site"/>
</dbReference>
<evidence type="ECO:0000256" key="4">
    <source>
        <dbReference type="ARBA" id="ARBA00023194"/>
    </source>
</evidence>
<evidence type="ECO:0000256" key="2">
    <source>
        <dbReference type="ARBA" id="ARBA00022553"/>
    </source>
</evidence>
<feature type="compositionally biased region" description="Low complexity" evidence="5">
    <location>
        <begin position="784"/>
        <end position="795"/>
    </location>
</feature>
<dbReference type="Pfam" id="PF02801">
    <property type="entry name" value="Ketoacyl-synt_C"/>
    <property type="match status" value="1"/>
</dbReference>
<dbReference type="InterPro" id="IPR029058">
    <property type="entry name" value="AB_hydrolase_fold"/>
</dbReference>
<feature type="compositionally biased region" description="Low complexity" evidence="5">
    <location>
        <begin position="753"/>
        <end position="762"/>
    </location>
</feature>
<organism evidence="9 10">
    <name type="scientific">Streptomyces thioluteus</name>
    <dbReference type="NCBI Taxonomy" id="66431"/>
    <lineage>
        <taxon>Bacteria</taxon>
        <taxon>Bacillati</taxon>
        <taxon>Actinomycetota</taxon>
        <taxon>Actinomycetes</taxon>
        <taxon>Kitasatosporales</taxon>
        <taxon>Streptomycetaceae</taxon>
        <taxon>Streptomyces</taxon>
    </lineage>
</organism>
<dbReference type="Proteomes" id="UP001501102">
    <property type="component" value="Unassembled WGS sequence"/>
</dbReference>
<feature type="compositionally biased region" description="Low complexity" evidence="5">
    <location>
        <begin position="806"/>
        <end position="832"/>
    </location>
</feature>
<dbReference type="InterPro" id="IPR001227">
    <property type="entry name" value="Ac_transferase_dom_sf"/>
</dbReference>
<name>A0ABN3WN65_STRTU</name>
<dbReference type="Pfam" id="PF00550">
    <property type="entry name" value="PP-binding"/>
    <property type="match status" value="1"/>
</dbReference>
<feature type="compositionally biased region" description="Low complexity" evidence="5">
    <location>
        <begin position="1306"/>
        <end position="1322"/>
    </location>
</feature>
<reference evidence="9 10" key="1">
    <citation type="journal article" date="2019" name="Int. J. Syst. Evol. Microbiol.">
        <title>The Global Catalogue of Microorganisms (GCM) 10K type strain sequencing project: providing services to taxonomists for standard genome sequencing and annotation.</title>
        <authorList>
            <consortium name="The Broad Institute Genomics Platform"/>
            <consortium name="The Broad Institute Genome Sequencing Center for Infectious Disease"/>
            <person name="Wu L."/>
            <person name="Ma J."/>
        </authorList>
    </citation>
    <scope>NUCLEOTIDE SEQUENCE [LARGE SCALE GENOMIC DNA]</scope>
    <source>
        <strain evidence="9 10">JCM 4087</strain>
    </source>
</reference>
<dbReference type="PROSITE" id="PS50075">
    <property type="entry name" value="CARRIER"/>
    <property type="match status" value="1"/>
</dbReference>
<dbReference type="CDD" id="cd00833">
    <property type="entry name" value="PKS"/>
    <property type="match status" value="1"/>
</dbReference>
<dbReference type="SUPFAM" id="SSF53335">
    <property type="entry name" value="S-adenosyl-L-methionine-dependent methyltransferases"/>
    <property type="match status" value="1"/>
</dbReference>
<feature type="compositionally biased region" description="Basic residues" evidence="5">
    <location>
        <begin position="1280"/>
        <end position="1295"/>
    </location>
</feature>
<feature type="compositionally biased region" description="Basic residues" evidence="5">
    <location>
        <begin position="978"/>
        <end position="996"/>
    </location>
</feature>
<dbReference type="Gene3D" id="3.20.20.100">
    <property type="entry name" value="NADP-dependent oxidoreductase domain"/>
    <property type="match status" value="1"/>
</dbReference>
<protein>
    <recommendedName>
        <fullName evidence="11">Polyketide synthase</fullName>
    </recommendedName>
</protein>
<evidence type="ECO:0000313" key="9">
    <source>
        <dbReference type="EMBL" id="GAA2922491.1"/>
    </source>
</evidence>
<dbReference type="Pfam" id="PF04672">
    <property type="entry name" value="Methyltransf_19"/>
    <property type="match status" value="1"/>
</dbReference>
<dbReference type="PROSITE" id="PS52004">
    <property type="entry name" value="KS3_2"/>
    <property type="match status" value="1"/>
</dbReference>
<dbReference type="Gene3D" id="3.30.70.3290">
    <property type="match status" value="2"/>
</dbReference>
<dbReference type="PRINTS" id="PR00069">
    <property type="entry name" value="ALDKETRDTASE"/>
</dbReference>
<dbReference type="InterPro" id="IPR014030">
    <property type="entry name" value="Ketoacyl_synth_N"/>
</dbReference>
<dbReference type="InterPro" id="IPR020841">
    <property type="entry name" value="PKS_Beta-ketoAc_synthase_dom"/>
</dbReference>
<feature type="signal peptide" evidence="6">
    <location>
        <begin position="1"/>
        <end position="23"/>
    </location>
</feature>
<dbReference type="EMBL" id="BAAAXZ010000069">
    <property type="protein sequence ID" value="GAA2922491.1"/>
    <property type="molecule type" value="Genomic_DNA"/>
</dbReference>
<feature type="compositionally biased region" description="Basic residues" evidence="5">
    <location>
        <begin position="861"/>
        <end position="884"/>
    </location>
</feature>
<dbReference type="SUPFAM" id="SSF53901">
    <property type="entry name" value="Thiolase-like"/>
    <property type="match status" value="2"/>
</dbReference>
<accession>A0ABN3WN65</accession>
<dbReference type="SMART" id="SM00827">
    <property type="entry name" value="PKS_AT"/>
    <property type="match status" value="1"/>
</dbReference>
<evidence type="ECO:0000313" key="10">
    <source>
        <dbReference type="Proteomes" id="UP001501102"/>
    </source>
</evidence>
<evidence type="ECO:0000256" key="5">
    <source>
        <dbReference type="SAM" id="MobiDB-lite"/>
    </source>
</evidence>
<keyword evidence="10" id="KW-1185">Reference proteome</keyword>
<evidence type="ECO:0000256" key="6">
    <source>
        <dbReference type="SAM" id="SignalP"/>
    </source>
</evidence>
<feature type="compositionally biased region" description="Basic residues" evidence="5">
    <location>
        <begin position="1415"/>
        <end position="1427"/>
    </location>
</feature>
<feature type="domain" description="Carrier" evidence="7">
    <location>
        <begin position="645"/>
        <end position="724"/>
    </location>
</feature>
<keyword evidence="3" id="KW-0808">Transferase</keyword>
<feature type="compositionally biased region" description="Basic residues" evidence="5">
    <location>
        <begin position="710"/>
        <end position="719"/>
    </location>
</feature>
<dbReference type="InterPro" id="IPR016039">
    <property type="entry name" value="Thiolase-like"/>
</dbReference>
<gene>
    <name evidence="9" type="ORF">GCM10020221_18290</name>
</gene>
<comment type="caution">
    <text evidence="9">The sequence shown here is derived from an EMBL/GenBank/DDBJ whole genome shotgun (WGS) entry which is preliminary data.</text>
</comment>
<feature type="compositionally biased region" description="Basic residues" evidence="5">
    <location>
        <begin position="928"/>
        <end position="961"/>
    </location>
</feature>
<dbReference type="Gene3D" id="3.40.366.10">
    <property type="entry name" value="Malonyl-Coenzyme A Acyl Carrier Protein, domain 2"/>
    <property type="match status" value="2"/>
</dbReference>
<dbReference type="Pfam" id="PF13924">
    <property type="entry name" value="Lipocalin_5"/>
    <property type="match status" value="1"/>
</dbReference>
<dbReference type="SMART" id="SM00825">
    <property type="entry name" value="PKS_KS"/>
    <property type="match status" value="1"/>
</dbReference>
<proteinExistence type="predicted"/>